<sequence>MTGWDRSDQLTALGIVVAVIAIVVGALAARRWGARRRLLRFDCIITPLILVPSKHLEAWSKDLIKVTYRDLEVKEPHLAQIRLRNVGPSDVSSAHFDEGKPLSINLNCIMYGIISSSIPTATTTPAIGGEAIIELGPHLLRRGEEWLVSALVSGYPVLEIESSLIDTDLRNDYARRVDEANEVPIP</sequence>
<evidence type="ECO:0000313" key="2">
    <source>
        <dbReference type="EMBL" id="MFF5200225.1"/>
    </source>
</evidence>
<dbReference type="Proteomes" id="UP001602287">
    <property type="component" value="Unassembled WGS sequence"/>
</dbReference>
<feature type="transmembrane region" description="Helical" evidence="1">
    <location>
        <begin position="12"/>
        <end position="29"/>
    </location>
</feature>
<evidence type="ECO:0000313" key="3">
    <source>
        <dbReference type="Proteomes" id="UP001602287"/>
    </source>
</evidence>
<evidence type="ECO:0000256" key="1">
    <source>
        <dbReference type="SAM" id="Phobius"/>
    </source>
</evidence>
<dbReference type="EMBL" id="JBIAZM010000004">
    <property type="protein sequence ID" value="MFF5200225.1"/>
    <property type="molecule type" value="Genomic_DNA"/>
</dbReference>
<organism evidence="2 3">
    <name type="scientific">Micromonospora parva</name>
    <dbReference type="NCBI Taxonomy" id="1464048"/>
    <lineage>
        <taxon>Bacteria</taxon>
        <taxon>Bacillati</taxon>
        <taxon>Actinomycetota</taxon>
        <taxon>Actinomycetes</taxon>
        <taxon>Micromonosporales</taxon>
        <taxon>Micromonosporaceae</taxon>
        <taxon>Micromonospora</taxon>
    </lineage>
</organism>
<keyword evidence="1" id="KW-1133">Transmembrane helix</keyword>
<accession>A0ABW6VS84</accession>
<comment type="caution">
    <text evidence="2">The sequence shown here is derived from an EMBL/GenBank/DDBJ whole genome shotgun (WGS) entry which is preliminary data.</text>
</comment>
<name>A0ABW6VS84_9ACTN</name>
<gene>
    <name evidence="2" type="ORF">ACFY3B_11540</name>
</gene>
<proteinExistence type="predicted"/>
<dbReference type="RefSeq" id="WP_387219754.1">
    <property type="nucleotide sequence ID" value="NZ_JBIAZM010000004.1"/>
</dbReference>
<keyword evidence="1" id="KW-0812">Transmembrane</keyword>
<reference evidence="2 3" key="1">
    <citation type="submission" date="2024-10" db="EMBL/GenBank/DDBJ databases">
        <title>The Natural Products Discovery Center: Release of the First 8490 Sequenced Strains for Exploring Actinobacteria Biosynthetic Diversity.</title>
        <authorList>
            <person name="Kalkreuter E."/>
            <person name="Kautsar S.A."/>
            <person name="Yang D."/>
            <person name="Bader C.D."/>
            <person name="Teijaro C.N."/>
            <person name="Fluegel L."/>
            <person name="Davis C.M."/>
            <person name="Simpson J.R."/>
            <person name="Lauterbach L."/>
            <person name="Steele A.D."/>
            <person name="Gui C."/>
            <person name="Meng S."/>
            <person name="Li G."/>
            <person name="Viehrig K."/>
            <person name="Ye F."/>
            <person name="Su P."/>
            <person name="Kiefer A.F."/>
            <person name="Nichols A."/>
            <person name="Cepeda A.J."/>
            <person name="Yan W."/>
            <person name="Fan B."/>
            <person name="Jiang Y."/>
            <person name="Adhikari A."/>
            <person name="Zheng C.-J."/>
            <person name="Schuster L."/>
            <person name="Cowan T.M."/>
            <person name="Smanski M.J."/>
            <person name="Chevrette M.G."/>
            <person name="De Carvalho L.P.S."/>
            <person name="Shen B."/>
        </authorList>
    </citation>
    <scope>NUCLEOTIDE SEQUENCE [LARGE SCALE GENOMIC DNA]</scope>
    <source>
        <strain evidence="2 3">NPDC000140</strain>
    </source>
</reference>
<keyword evidence="1" id="KW-0472">Membrane</keyword>
<protein>
    <submittedName>
        <fullName evidence="2">Uncharacterized protein</fullName>
    </submittedName>
</protein>
<keyword evidence="3" id="KW-1185">Reference proteome</keyword>